<evidence type="ECO:0000313" key="1">
    <source>
        <dbReference type="EMBL" id="KAH7931287.1"/>
    </source>
</evidence>
<gene>
    <name evidence="1" type="ORF">BV22DRAFT_1077184</name>
</gene>
<dbReference type="Proteomes" id="UP000790709">
    <property type="component" value="Unassembled WGS sequence"/>
</dbReference>
<dbReference type="EMBL" id="MU266327">
    <property type="protein sequence ID" value="KAH7931287.1"/>
    <property type="molecule type" value="Genomic_DNA"/>
</dbReference>
<sequence length="681" mass="71390">MDSRNSLSNDSPKGMHRSPAPDDAPAKISAYYSLVFPNITFYLQTLTVTIGRRCIPAAASSSGENSPVDVDLGPLKSVSRLHAKIEYEEDEERFVLVVVGRNGAWVDGVWSGSGSRVPLSERSQIQIASRTFHFVLPPPPAPEDSPSPSSNSSAAHRPRSPSVDITSISPPSSLPSHSPPPVSAPPAPPPKIVPKPEPELPNSNNISRSKNASKKRKKSEAELLARPMPDVMPPKPQLTYAQLCYRAIKAMGGKATLQDICSWMMDNFDWYRYNEGAGWENSVRHNLSSGRAFKKMERSSGERGKGFYWSVDEQFEHTFEEQEVKAQASQSGGNGKEGKSKKKEKAVPLEPALKRSVKGDVKGGPLPPPLTSTPLTLKSSTSAAPQSGPFTTAPLTSPFTTVPAVKPEPPAPPHLGSSIPSPASAAPSVQPSAPPASVPASVPAPSSAPLPGPSSTDTLAPSSSPAPLAALPASVCLPIIVAPVPASHPSASTDPSQTQPIVLHNNTLILSPTIFSHLTPEQLRELEALGAQKALEILQGHIVRFLKERMKTDGSRGRGRGKPKRGRGAPGGGRGGTPGSGPVPSKGASTNAGPFTTTPLAPRNVQPLQPQGFSSAGPKRPAHPPPGEAVPVSVSAKPPVPVPIAAAPPRSGASSPIIVVDDGDSADEGPAMKKRRLDVVC</sequence>
<accession>A0ACB8C0D3</accession>
<name>A0ACB8C0D3_9AGAM</name>
<proteinExistence type="predicted"/>
<keyword evidence="2" id="KW-1185">Reference proteome</keyword>
<organism evidence="1 2">
    <name type="scientific">Leucogyrophana mollusca</name>
    <dbReference type="NCBI Taxonomy" id="85980"/>
    <lineage>
        <taxon>Eukaryota</taxon>
        <taxon>Fungi</taxon>
        <taxon>Dikarya</taxon>
        <taxon>Basidiomycota</taxon>
        <taxon>Agaricomycotina</taxon>
        <taxon>Agaricomycetes</taxon>
        <taxon>Agaricomycetidae</taxon>
        <taxon>Boletales</taxon>
        <taxon>Boletales incertae sedis</taxon>
        <taxon>Leucogyrophana</taxon>
    </lineage>
</organism>
<protein>
    <submittedName>
        <fullName evidence="1">Uncharacterized protein</fullName>
    </submittedName>
</protein>
<comment type="caution">
    <text evidence="1">The sequence shown here is derived from an EMBL/GenBank/DDBJ whole genome shotgun (WGS) entry which is preliminary data.</text>
</comment>
<evidence type="ECO:0000313" key="2">
    <source>
        <dbReference type="Proteomes" id="UP000790709"/>
    </source>
</evidence>
<reference evidence="1" key="1">
    <citation type="journal article" date="2021" name="New Phytol.">
        <title>Evolutionary innovations through gain and loss of genes in the ectomycorrhizal Boletales.</title>
        <authorList>
            <person name="Wu G."/>
            <person name="Miyauchi S."/>
            <person name="Morin E."/>
            <person name="Kuo A."/>
            <person name="Drula E."/>
            <person name="Varga T."/>
            <person name="Kohler A."/>
            <person name="Feng B."/>
            <person name="Cao Y."/>
            <person name="Lipzen A."/>
            <person name="Daum C."/>
            <person name="Hundley H."/>
            <person name="Pangilinan J."/>
            <person name="Johnson J."/>
            <person name="Barry K."/>
            <person name="LaButti K."/>
            <person name="Ng V."/>
            <person name="Ahrendt S."/>
            <person name="Min B."/>
            <person name="Choi I.G."/>
            <person name="Park H."/>
            <person name="Plett J.M."/>
            <person name="Magnuson J."/>
            <person name="Spatafora J.W."/>
            <person name="Nagy L.G."/>
            <person name="Henrissat B."/>
            <person name="Grigoriev I.V."/>
            <person name="Yang Z.L."/>
            <person name="Xu J."/>
            <person name="Martin F.M."/>
        </authorList>
    </citation>
    <scope>NUCLEOTIDE SEQUENCE</scope>
    <source>
        <strain evidence="1">KUC20120723A-06</strain>
    </source>
</reference>